<evidence type="ECO:0000313" key="2">
    <source>
        <dbReference type="Proteomes" id="UP000039865"/>
    </source>
</evidence>
<gene>
    <name evidence="1" type="primary">Contig7931.g8465</name>
    <name evidence="1" type="ORF">STYLEM_12257</name>
</gene>
<organism evidence="1 2">
    <name type="scientific">Stylonychia lemnae</name>
    <name type="common">Ciliate</name>
    <dbReference type="NCBI Taxonomy" id="5949"/>
    <lineage>
        <taxon>Eukaryota</taxon>
        <taxon>Sar</taxon>
        <taxon>Alveolata</taxon>
        <taxon>Ciliophora</taxon>
        <taxon>Intramacronucleata</taxon>
        <taxon>Spirotrichea</taxon>
        <taxon>Stichotrichia</taxon>
        <taxon>Sporadotrichida</taxon>
        <taxon>Oxytrichidae</taxon>
        <taxon>Stylonychinae</taxon>
        <taxon>Stylonychia</taxon>
    </lineage>
</organism>
<dbReference type="AlphaFoldDB" id="A0A078ALH9"/>
<dbReference type="Proteomes" id="UP000039865">
    <property type="component" value="Unassembled WGS sequence"/>
</dbReference>
<evidence type="ECO:0000313" key="1">
    <source>
        <dbReference type="EMBL" id="CDW83215.1"/>
    </source>
</evidence>
<dbReference type="EMBL" id="CCKQ01011646">
    <property type="protein sequence ID" value="CDW83215.1"/>
    <property type="molecule type" value="Genomic_DNA"/>
</dbReference>
<name>A0A078ALH9_STYLE</name>
<protein>
    <submittedName>
        <fullName evidence="1">Uncharacterized protein</fullName>
    </submittedName>
</protein>
<sequence>MIVRHAYQQILSFVQNVINQLDRELYLKMIQKIPVVRLKLKLIRLLVPLTISQLSSDLNCDIFDYENQQHCLKCKSGYYLGKDSYYNTTTDRYQNGCQKHVQPTLCIEAQSEFECDICIQGYSTYQIGIQNLCYYQNGIDVFQYQILACLDGYVNQLTGTCVTNCGIGRYGNTSFNNKGMIETTLCQDCNSSCYECASKNECKSCKRGYYLKFIDGGNTGSCLLKQGQFERTIYVQTREKLETEAIIDGSIYQPYHSLQDALTAAYILGSPYESATITILLFSNQSHSMIRYQPNLGIFKNFDKNSQTTKIIIDTIDQQEEA</sequence>
<dbReference type="SUPFAM" id="SSF57184">
    <property type="entry name" value="Growth factor receptor domain"/>
    <property type="match status" value="1"/>
</dbReference>
<reference evidence="1 2" key="1">
    <citation type="submission" date="2014-06" db="EMBL/GenBank/DDBJ databases">
        <authorList>
            <person name="Swart Estienne"/>
        </authorList>
    </citation>
    <scope>NUCLEOTIDE SEQUENCE [LARGE SCALE GENOMIC DNA]</scope>
    <source>
        <strain evidence="1 2">130c</strain>
    </source>
</reference>
<dbReference type="InterPro" id="IPR009030">
    <property type="entry name" value="Growth_fac_rcpt_cys_sf"/>
</dbReference>
<keyword evidence="2" id="KW-1185">Reference proteome</keyword>
<proteinExistence type="predicted"/>
<dbReference type="OrthoDB" id="10251639at2759"/>
<accession>A0A078ALH9</accession>
<dbReference type="InParanoid" id="A0A078ALH9"/>
<dbReference type="Gene3D" id="2.10.220.10">
    <property type="entry name" value="Hormone Receptor, Insulin-like Growth Factor Receptor 1, Chain A, domain 2"/>
    <property type="match status" value="1"/>
</dbReference>